<dbReference type="KEGG" id="pnd:Pla175_10290"/>
<name>A0A518D880_9BACT</name>
<evidence type="ECO:0008006" key="4">
    <source>
        <dbReference type="Google" id="ProtNLM"/>
    </source>
</evidence>
<dbReference type="EMBL" id="CP036291">
    <property type="protein sequence ID" value="QDU87663.1"/>
    <property type="molecule type" value="Genomic_DNA"/>
</dbReference>
<dbReference type="AlphaFoldDB" id="A0A518D880"/>
<gene>
    <name evidence="2" type="ORF">Pla175_10290</name>
</gene>
<dbReference type="Proteomes" id="UP000317429">
    <property type="component" value="Chromosome"/>
</dbReference>
<evidence type="ECO:0000313" key="3">
    <source>
        <dbReference type="Proteomes" id="UP000317429"/>
    </source>
</evidence>
<keyword evidence="3" id="KW-1185">Reference proteome</keyword>
<accession>A0A518D880</accession>
<proteinExistence type="predicted"/>
<evidence type="ECO:0000256" key="1">
    <source>
        <dbReference type="SAM" id="SignalP"/>
    </source>
</evidence>
<feature type="signal peptide" evidence="1">
    <location>
        <begin position="1"/>
        <end position="31"/>
    </location>
</feature>
<protein>
    <recommendedName>
        <fullName evidence="4">PEP-CTERM protein-sorting domain-containing protein</fullName>
    </recommendedName>
</protein>
<sequence length="450" mass="47044" precursor="true">MSIPRFFLRPSALRALLIGVALFAISRTSSAQVLFQDDLDDNTSGWVLESLTGSFGLAGSDAVFGFDYSALGIPEAPNSGVADAATRGVRLRTNTTGLPRDQAALSLTDASFSGKYSVQVDMWLNWPPDPAAVGTTIHGGMYVGDSLPGNVNANFPAQRGAGFIADTDGDCGNCDYILLKDRFEMDTFSGQYSVRDFGFGNQPGIDADDLNTNPANGDLINLPAFLPTFDIDAATGGLQNAGVAQPAGAAGFQWLTIVAEVDPTAVGIGPGTALGTAKFSVINPATSQVLVIGTVDNSVPDVLDDDGDGDDCDDSAGSEDICVNTVDPLAGDVPVNMEGRIALFLVDFFAGAGSNLNLSFALFDNVLVTQSSTTQPGDFNLDGFVDAADYTTWRDGLGDTFTAGDYDVWRANFGMPASAAIAGSSVPEPSAWLILSLAIAPATRRFFFKR</sequence>
<feature type="chain" id="PRO_5021849468" description="PEP-CTERM protein-sorting domain-containing protein" evidence="1">
    <location>
        <begin position="32"/>
        <end position="450"/>
    </location>
</feature>
<organism evidence="2 3">
    <name type="scientific">Pirellulimonas nuda</name>
    <dbReference type="NCBI Taxonomy" id="2528009"/>
    <lineage>
        <taxon>Bacteria</taxon>
        <taxon>Pseudomonadati</taxon>
        <taxon>Planctomycetota</taxon>
        <taxon>Planctomycetia</taxon>
        <taxon>Pirellulales</taxon>
        <taxon>Lacipirellulaceae</taxon>
        <taxon>Pirellulimonas</taxon>
    </lineage>
</organism>
<keyword evidence="1" id="KW-0732">Signal</keyword>
<reference evidence="2 3" key="1">
    <citation type="submission" date="2019-02" db="EMBL/GenBank/DDBJ databases">
        <title>Deep-cultivation of Planctomycetes and their phenomic and genomic characterization uncovers novel biology.</title>
        <authorList>
            <person name="Wiegand S."/>
            <person name="Jogler M."/>
            <person name="Boedeker C."/>
            <person name="Pinto D."/>
            <person name="Vollmers J."/>
            <person name="Rivas-Marin E."/>
            <person name="Kohn T."/>
            <person name="Peeters S.H."/>
            <person name="Heuer A."/>
            <person name="Rast P."/>
            <person name="Oberbeckmann S."/>
            <person name="Bunk B."/>
            <person name="Jeske O."/>
            <person name="Meyerdierks A."/>
            <person name="Storesund J.E."/>
            <person name="Kallscheuer N."/>
            <person name="Luecker S."/>
            <person name="Lage O.M."/>
            <person name="Pohl T."/>
            <person name="Merkel B.J."/>
            <person name="Hornburger P."/>
            <person name="Mueller R.-W."/>
            <person name="Bruemmer F."/>
            <person name="Labrenz M."/>
            <person name="Spormann A.M."/>
            <person name="Op den Camp H."/>
            <person name="Overmann J."/>
            <person name="Amann R."/>
            <person name="Jetten M.S.M."/>
            <person name="Mascher T."/>
            <person name="Medema M.H."/>
            <person name="Devos D.P."/>
            <person name="Kaster A.-K."/>
            <person name="Ovreas L."/>
            <person name="Rohde M."/>
            <person name="Galperin M.Y."/>
            <person name="Jogler C."/>
        </authorList>
    </citation>
    <scope>NUCLEOTIDE SEQUENCE [LARGE SCALE GENOMIC DNA]</scope>
    <source>
        <strain evidence="2 3">Pla175</strain>
    </source>
</reference>
<evidence type="ECO:0000313" key="2">
    <source>
        <dbReference type="EMBL" id="QDU87663.1"/>
    </source>
</evidence>